<dbReference type="RefSeq" id="WP_188382193.1">
    <property type="nucleotide sequence ID" value="NZ_BMDI01000004.1"/>
</dbReference>
<feature type="transmembrane region" description="Helical" evidence="1">
    <location>
        <begin position="6"/>
        <end position="22"/>
    </location>
</feature>
<dbReference type="AlphaFoldDB" id="A0A8J3F2L5"/>
<keyword evidence="1" id="KW-0812">Transmembrane</keyword>
<keyword evidence="1" id="KW-0472">Membrane</keyword>
<evidence type="ECO:0008006" key="4">
    <source>
        <dbReference type="Google" id="ProtNLM"/>
    </source>
</evidence>
<organism evidence="2 3">
    <name type="scientific">Oxalicibacterium faecigallinarum</name>
    <dbReference type="NCBI Taxonomy" id="573741"/>
    <lineage>
        <taxon>Bacteria</taxon>
        <taxon>Pseudomonadati</taxon>
        <taxon>Pseudomonadota</taxon>
        <taxon>Betaproteobacteria</taxon>
        <taxon>Burkholderiales</taxon>
        <taxon>Oxalobacteraceae</taxon>
        <taxon>Oxalicibacterium</taxon>
    </lineage>
</organism>
<name>A0A8J3F2L5_9BURK</name>
<evidence type="ECO:0000256" key="1">
    <source>
        <dbReference type="SAM" id="Phobius"/>
    </source>
</evidence>
<comment type="caution">
    <text evidence="2">The sequence shown here is derived from an EMBL/GenBank/DDBJ whole genome shotgun (WGS) entry which is preliminary data.</text>
</comment>
<feature type="transmembrane region" description="Helical" evidence="1">
    <location>
        <begin position="60"/>
        <end position="80"/>
    </location>
</feature>
<keyword evidence="3" id="KW-1185">Reference proteome</keyword>
<reference evidence="3" key="1">
    <citation type="journal article" date="2019" name="Int. J. Syst. Evol. Microbiol.">
        <title>The Global Catalogue of Microorganisms (GCM) 10K type strain sequencing project: providing services to taxonomists for standard genome sequencing and annotation.</title>
        <authorList>
            <consortium name="The Broad Institute Genomics Platform"/>
            <consortium name="The Broad Institute Genome Sequencing Center for Infectious Disease"/>
            <person name="Wu L."/>
            <person name="Ma J."/>
        </authorList>
    </citation>
    <scope>NUCLEOTIDE SEQUENCE [LARGE SCALE GENOMIC DNA]</scope>
    <source>
        <strain evidence="3">CCM 2767</strain>
    </source>
</reference>
<dbReference type="Gene3D" id="1.20.1280.290">
    <property type="match status" value="1"/>
</dbReference>
<evidence type="ECO:0000313" key="3">
    <source>
        <dbReference type="Proteomes" id="UP000642180"/>
    </source>
</evidence>
<dbReference type="Proteomes" id="UP000642180">
    <property type="component" value="Unassembled WGS sequence"/>
</dbReference>
<gene>
    <name evidence="2" type="ORF">GCM10008066_29750</name>
</gene>
<keyword evidence="1" id="KW-1133">Transmembrane helix</keyword>
<sequence length="90" mass="10125">MDADLIGWLAAFMLLLTLSMQVRQQWVSRSCAGVSPWLFLGQISASTGFLIYSYLLDNLIFVLTNALLLLAAIVGQGLYMRNRVRTQRTK</sequence>
<feature type="transmembrane region" description="Helical" evidence="1">
    <location>
        <begin position="34"/>
        <end position="54"/>
    </location>
</feature>
<dbReference type="EMBL" id="BMDI01000004">
    <property type="protein sequence ID" value="GGI21578.1"/>
    <property type="molecule type" value="Genomic_DNA"/>
</dbReference>
<accession>A0A8J3F2L5</accession>
<protein>
    <recommendedName>
        <fullName evidence="4">PQ-loop repeat-containing protein</fullName>
    </recommendedName>
</protein>
<evidence type="ECO:0000313" key="2">
    <source>
        <dbReference type="EMBL" id="GGI21578.1"/>
    </source>
</evidence>
<proteinExistence type="predicted"/>